<gene>
    <name evidence="4" type="ORF">C4F51_01505</name>
</gene>
<dbReference type="Proteomes" id="UP000652567">
    <property type="component" value="Unassembled WGS sequence"/>
</dbReference>
<dbReference type="SMART" id="SM00382">
    <property type="entry name" value="AAA"/>
    <property type="match status" value="1"/>
</dbReference>
<dbReference type="InterPro" id="IPR003439">
    <property type="entry name" value="ABC_transporter-like_ATP-bd"/>
</dbReference>
<dbReference type="CDD" id="cd03230">
    <property type="entry name" value="ABC_DR_subfamily_A"/>
    <property type="match status" value="1"/>
</dbReference>
<feature type="domain" description="ABC transporter" evidence="3">
    <location>
        <begin position="45"/>
        <end position="275"/>
    </location>
</feature>
<dbReference type="PROSITE" id="PS50893">
    <property type="entry name" value="ABC_TRANSPORTER_2"/>
    <property type="match status" value="1"/>
</dbReference>
<dbReference type="InterPro" id="IPR027417">
    <property type="entry name" value="P-loop_NTPase"/>
</dbReference>
<evidence type="ECO:0000259" key="3">
    <source>
        <dbReference type="PROSITE" id="PS50893"/>
    </source>
</evidence>
<organism evidence="4 5">
    <name type="scientific">Cellvibrio polysaccharolyticus</name>
    <dbReference type="NCBI Taxonomy" id="2082724"/>
    <lineage>
        <taxon>Bacteria</taxon>
        <taxon>Pseudomonadati</taxon>
        <taxon>Pseudomonadota</taxon>
        <taxon>Gammaproteobacteria</taxon>
        <taxon>Cellvibrionales</taxon>
        <taxon>Cellvibrionaceae</taxon>
        <taxon>Cellvibrio</taxon>
    </lineage>
</organism>
<dbReference type="AlphaFoldDB" id="A0A928V146"/>
<sequence>MLKVRAEKHNAGERCRITASCQRGNRRSASLGKGAIVPPLQERDMHLLDIHGLSFGYRKAVKQLHLLELSVSRGDMLGLLGPNGAGKTTLVSLIAGLMPAQQGQILLAGTPTRAGRAELALVPQEYAFYQRLTVRENLHYFGGVSGLTGKRLPQRLAELIDDCGLEQWQHQLAGQCSGGVKRRLNFAIGLLHHPQLLILDEPTANVDPQSRAFLLDIIRRLNQQGTTIVYTSHLLQEVEELCHTVAVLDQGRIVLQGSMDQLLRNQQQRLVVHSDRALPDALRQWPGISLKSPLIWEMNLDYFEHSSVKALALLQSHGIEPVRLQLGQGRLEEVFFEATRRELRE</sequence>
<dbReference type="PANTHER" id="PTHR43582">
    <property type="entry name" value="LINEARMYCIN RESISTANCE ATP-BINDING PROTEIN LNRL"/>
    <property type="match status" value="1"/>
</dbReference>
<dbReference type="GO" id="GO:0016887">
    <property type="term" value="F:ATP hydrolysis activity"/>
    <property type="evidence" value="ECO:0007669"/>
    <property type="project" value="InterPro"/>
</dbReference>
<dbReference type="Pfam" id="PF00005">
    <property type="entry name" value="ABC_tran"/>
    <property type="match status" value="1"/>
</dbReference>
<name>A0A928V146_9GAMM</name>
<evidence type="ECO:0000313" key="5">
    <source>
        <dbReference type="Proteomes" id="UP000652567"/>
    </source>
</evidence>
<dbReference type="GO" id="GO:0005524">
    <property type="term" value="F:ATP binding"/>
    <property type="evidence" value="ECO:0007669"/>
    <property type="project" value="UniProtKB-KW"/>
</dbReference>
<keyword evidence="2 4" id="KW-0067">ATP-binding</keyword>
<dbReference type="EMBL" id="PRDL01000001">
    <property type="protein sequence ID" value="MBE8715863.1"/>
    <property type="molecule type" value="Genomic_DNA"/>
</dbReference>
<accession>A0A928V146</accession>
<dbReference type="SUPFAM" id="SSF52540">
    <property type="entry name" value="P-loop containing nucleoside triphosphate hydrolases"/>
    <property type="match status" value="1"/>
</dbReference>
<dbReference type="InterPro" id="IPR003593">
    <property type="entry name" value="AAA+_ATPase"/>
</dbReference>
<proteinExistence type="predicted"/>
<dbReference type="Gene3D" id="3.40.50.300">
    <property type="entry name" value="P-loop containing nucleotide triphosphate hydrolases"/>
    <property type="match status" value="1"/>
</dbReference>
<keyword evidence="5" id="KW-1185">Reference proteome</keyword>
<evidence type="ECO:0000256" key="2">
    <source>
        <dbReference type="ARBA" id="ARBA00022840"/>
    </source>
</evidence>
<evidence type="ECO:0000313" key="4">
    <source>
        <dbReference type="EMBL" id="MBE8715863.1"/>
    </source>
</evidence>
<dbReference type="PANTHER" id="PTHR43582:SF2">
    <property type="entry name" value="LINEARMYCIN RESISTANCE ATP-BINDING PROTEIN LNRL"/>
    <property type="match status" value="1"/>
</dbReference>
<comment type="caution">
    <text evidence="4">The sequence shown here is derived from an EMBL/GenBank/DDBJ whole genome shotgun (WGS) entry which is preliminary data.</text>
</comment>
<evidence type="ECO:0000256" key="1">
    <source>
        <dbReference type="ARBA" id="ARBA00022741"/>
    </source>
</evidence>
<keyword evidence="1" id="KW-0547">Nucleotide-binding</keyword>
<reference evidence="4" key="1">
    <citation type="submission" date="2018-07" db="EMBL/GenBank/DDBJ databases">
        <title>Genome assembly of strain Ka43.</title>
        <authorList>
            <person name="Kukolya J."/>
            <person name="Nagy I."/>
            <person name="Horvath B."/>
            <person name="Toth A."/>
        </authorList>
    </citation>
    <scope>NUCLEOTIDE SEQUENCE</scope>
    <source>
        <strain evidence="4">KB43</strain>
    </source>
</reference>
<protein>
    <submittedName>
        <fullName evidence="4">ABC transporter ATP-binding protein</fullName>
    </submittedName>
</protein>